<keyword evidence="9" id="KW-1185">Reference proteome</keyword>
<evidence type="ECO:0000256" key="5">
    <source>
        <dbReference type="ARBA" id="ARBA00023136"/>
    </source>
</evidence>
<dbReference type="Proteomes" id="UP000076935">
    <property type="component" value="Unassembled WGS sequence"/>
</dbReference>
<accession>A0A177L4H2</accession>
<dbReference type="GO" id="GO:0022857">
    <property type="term" value="F:transmembrane transporter activity"/>
    <property type="evidence" value="ECO:0007669"/>
    <property type="project" value="InterPro"/>
</dbReference>
<name>A0A177L4H2_9BACI</name>
<dbReference type="PROSITE" id="PS50850">
    <property type="entry name" value="MFS"/>
    <property type="match status" value="1"/>
</dbReference>
<dbReference type="Gene3D" id="1.20.1250.20">
    <property type="entry name" value="MFS general substrate transporter like domains"/>
    <property type="match status" value="1"/>
</dbReference>
<keyword evidence="4 6" id="KW-1133">Transmembrane helix</keyword>
<reference evidence="8 9" key="1">
    <citation type="submission" date="2016-01" db="EMBL/GenBank/DDBJ databases">
        <title>Investigation of taxonomic status of Bacillus aminovorans.</title>
        <authorList>
            <person name="Verma A."/>
            <person name="Pal Y."/>
            <person name="Krishnamurthi S."/>
        </authorList>
    </citation>
    <scope>NUCLEOTIDE SEQUENCE [LARGE SCALE GENOMIC DNA]</scope>
    <source>
        <strain evidence="8 9">DSM 1314</strain>
    </source>
</reference>
<evidence type="ECO:0000313" key="8">
    <source>
        <dbReference type="EMBL" id="OAH60237.1"/>
    </source>
</evidence>
<evidence type="ECO:0000313" key="9">
    <source>
        <dbReference type="Proteomes" id="UP000076935"/>
    </source>
</evidence>
<organism evidence="8 9">
    <name type="scientific">Domibacillus aminovorans</name>
    <dbReference type="NCBI Taxonomy" id="29332"/>
    <lineage>
        <taxon>Bacteria</taxon>
        <taxon>Bacillati</taxon>
        <taxon>Bacillota</taxon>
        <taxon>Bacilli</taxon>
        <taxon>Bacillales</taxon>
        <taxon>Bacillaceae</taxon>
        <taxon>Domibacillus</taxon>
    </lineage>
</organism>
<dbReference type="SUPFAM" id="SSF103473">
    <property type="entry name" value="MFS general substrate transporter"/>
    <property type="match status" value="1"/>
</dbReference>
<keyword evidence="2" id="KW-0813">Transport</keyword>
<evidence type="ECO:0000256" key="6">
    <source>
        <dbReference type="SAM" id="Phobius"/>
    </source>
</evidence>
<dbReference type="InterPro" id="IPR036259">
    <property type="entry name" value="MFS_trans_sf"/>
</dbReference>
<keyword evidence="3 6" id="KW-0812">Transmembrane</keyword>
<dbReference type="InterPro" id="IPR020846">
    <property type="entry name" value="MFS_dom"/>
</dbReference>
<feature type="transmembrane region" description="Helical" evidence="6">
    <location>
        <begin position="40"/>
        <end position="57"/>
    </location>
</feature>
<feature type="domain" description="Major facilitator superfamily (MFS) profile" evidence="7">
    <location>
        <begin position="1"/>
        <end position="88"/>
    </location>
</feature>
<comment type="subcellular location">
    <subcellularLocation>
        <location evidence="1">Cell membrane</location>
        <topology evidence="1">Multi-pass membrane protein</topology>
    </subcellularLocation>
</comment>
<sequence>MCLLVMYGLSLMFLMTLNIGAVVEAIIGGPLADKFGSRKVLVAFLIMAFAALTLLSFKPNMFMLHVLIAIAGGKTTGTQIVTNAYVSQ</sequence>
<proteinExistence type="predicted"/>
<dbReference type="EMBL" id="LQWY01000044">
    <property type="protein sequence ID" value="OAH60237.1"/>
    <property type="molecule type" value="Genomic_DNA"/>
</dbReference>
<comment type="caution">
    <text evidence="8">The sequence shown here is derived from an EMBL/GenBank/DDBJ whole genome shotgun (WGS) entry which is preliminary data.</text>
</comment>
<protein>
    <recommendedName>
        <fullName evidence="7">Major facilitator superfamily (MFS) profile domain-containing protein</fullName>
    </recommendedName>
</protein>
<keyword evidence="5 6" id="KW-0472">Membrane</keyword>
<evidence type="ECO:0000256" key="2">
    <source>
        <dbReference type="ARBA" id="ARBA00022448"/>
    </source>
</evidence>
<dbReference type="RefSeq" id="WP_063966251.1">
    <property type="nucleotide sequence ID" value="NZ_JBCNAN010000024.1"/>
</dbReference>
<evidence type="ECO:0000256" key="1">
    <source>
        <dbReference type="ARBA" id="ARBA00004651"/>
    </source>
</evidence>
<dbReference type="GO" id="GO:0005886">
    <property type="term" value="C:plasma membrane"/>
    <property type="evidence" value="ECO:0007669"/>
    <property type="project" value="UniProtKB-SubCell"/>
</dbReference>
<gene>
    <name evidence="8" type="ORF">AWH49_17370</name>
</gene>
<evidence type="ECO:0000256" key="3">
    <source>
        <dbReference type="ARBA" id="ARBA00022692"/>
    </source>
</evidence>
<evidence type="ECO:0000256" key="4">
    <source>
        <dbReference type="ARBA" id="ARBA00022989"/>
    </source>
</evidence>
<feature type="transmembrane region" description="Helical" evidence="6">
    <location>
        <begin position="6"/>
        <end position="28"/>
    </location>
</feature>
<dbReference type="AlphaFoldDB" id="A0A177L4H2"/>
<evidence type="ECO:0000259" key="7">
    <source>
        <dbReference type="PROSITE" id="PS50850"/>
    </source>
</evidence>